<name>A0A1H6C5I0_9VIBR</name>
<keyword evidence="4" id="KW-0804">Transcription</keyword>
<dbReference type="GO" id="GO:0003700">
    <property type="term" value="F:DNA-binding transcription factor activity"/>
    <property type="evidence" value="ECO:0007669"/>
    <property type="project" value="InterPro"/>
</dbReference>
<evidence type="ECO:0000313" key="6">
    <source>
        <dbReference type="EMBL" id="SEG68214.1"/>
    </source>
</evidence>
<gene>
    <name evidence="6" type="ORF">SAMN04488244_13141</name>
</gene>
<dbReference type="Pfam" id="PF03466">
    <property type="entry name" value="LysR_substrate"/>
    <property type="match status" value="1"/>
</dbReference>
<dbReference type="RefSeq" id="WP_103882220.1">
    <property type="nucleotide sequence ID" value="NZ_FNVG01000031.1"/>
</dbReference>
<dbReference type="InterPro" id="IPR000847">
    <property type="entry name" value="LysR_HTH_N"/>
</dbReference>
<accession>A0A1H6C5I0</accession>
<evidence type="ECO:0000313" key="7">
    <source>
        <dbReference type="Proteomes" id="UP000236721"/>
    </source>
</evidence>
<dbReference type="AlphaFoldDB" id="A0A1H6C5I0"/>
<dbReference type="InterPro" id="IPR005119">
    <property type="entry name" value="LysR_subst-bd"/>
</dbReference>
<evidence type="ECO:0000256" key="3">
    <source>
        <dbReference type="ARBA" id="ARBA00023125"/>
    </source>
</evidence>
<dbReference type="SUPFAM" id="SSF53850">
    <property type="entry name" value="Periplasmic binding protein-like II"/>
    <property type="match status" value="1"/>
</dbReference>
<dbReference type="PROSITE" id="PS50931">
    <property type="entry name" value="HTH_LYSR"/>
    <property type="match status" value="1"/>
</dbReference>
<dbReference type="OrthoDB" id="9786526at2"/>
<dbReference type="Pfam" id="PF00126">
    <property type="entry name" value="HTH_1"/>
    <property type="match status" value="1"/>
</dbReference>
<comment type="similarity">
    <text evidence="1">Belongs to the LysR transcriptional regulatory family.</text>
</comment>
<keyword evidence="7" id="KW-1185">Reference proteome</keyword>
<evidence type="ECO:0000256" key="4">
    <source>
        <dbReference type="ARBA" id="ARBA00023163"/>
    </source>
</evidence>
<dbReference type="Proteomes" id="UP000236721">
    <property type="component" value="Unassembled WGS sequence"/>
</dbReference>
<dbReference type="InterPro" id="IPR036388">
    <property type="entry name" value="WH-like_DNA-bd_sf"/>
</dbReference>
<dbReference type="EMBL" id="FNVG01000031">
    <property type="protein sequence ID" value="SEG68214.1"/>
    <property type="molecule type" value="Genomic_DNA"/>
</dbReference>
<dbReference type="GO" id="GO:0043565">
    <property type="term" value="F:sequence-specific DNA binding"/>
    <property type="evidence" value="ECO:0007669"/>
    <property type="project" value="TreeGrafter"/>
</dbReference>
<keyword evidence="3" id="KW-0238">DNA-binding</keyword>
<dbReference type="CDD" id="cd08422">
    <property type="entry name" value="PBP2_CrgA_like"/>
    <property type="match status" value="1"/>
</dbReference>
<dbReference type="FunFam" id="1.10.10.10:FF:000001">
    <property type="entry name" value="LysR family transcriptional regulator"/>
    <property type="match status" value="1"/>
</dbReference>
<keyword evidence="2" id="KW-0805">Transcription regulation</keyword>
<proteinExistence type="inferred from homology"/>
<dbReference type="GO" id="GO:0006351">
    <property type="term" value="P:DNA-templated transcription"/>
    <property type="evidence" value="ECO:0007669"/>
    <property type="project" value="TreeGrafter"/>
</dbReference>
<protein>
    <submittedName>
        <fullName evidence="6">Transcriptional regulator, LysR family</fullName>
    </submittedName>
</protein>
<dbReference type="InterPro" id="IPR036390">
    <property type="entry name" value="WH_DNA-bd_sf"/>
</dbReference>
<feature type="domain" description="HTH lysR-type" evidence="5">
    <location>
        <begin position="1"/>
        <end position="65"/>
    </location>
</feature>
<organism evidence="6 7">
    <name type="scientific">Vibrio hangzhouensis</name>
    <dbReference type="NCBI Taxonomy" id="462991"/>
    <lineage>
        <taxon>Bacteria</taxon>
        <taxon>Pseudomonadati</taxon>
        <taxon>Pseudomonadota</taxon>
        <taxon>Gammaproteobacteria</taxon>
        <taxon>Vibrionales</taxon>
        <taxon>Vibrionaceae</taxon>
        <taxon>Vibrio</taxon>
    </lineage>
</organism>
<dbReference type="Gene3D" id="3.40.190.290">
    <property type="match status" value="1"/>
</dbReference>
<dbReference type="PANTHER" id="PTHR30537">
    <property type="entry name" value="HTH-TYPE TRANSCRIPTIONAL REGULATOR"/>
    <property type="match status" value="1"/>
</dbReference>
<dbReference type="SUPFAM" id="SSF46785">
    <property type="entry name" value="Winged helix' DNA-binding domain"/>
    <property type="match status" value="1"/>
</dbReference>
<dbReference type="Gene3D" id="1.10.10.10">
    <property type="entry name" value="Winged helix-like DNA-binding domain superfamily/Winged helix DNA-binding domain"/>
    <property type="match status" value="1"/>
</dbReference>
<dbReference type="InterPro" id="IPR058163">
    <property type="entry name" value="LysR-type_TF_proteobact-type"/>
</dbReference>
<reference evidence="7" key="1">
    <citation type="submission" date="2016-10" db="EMBL/GenBank/DDBJ databases">
        <authorList>
            <person name="Varghese N."/>
            <person name="Submissions S."/>
        </authorList>
    </citation>
    <scope>NUCLEOTIDE SEQUENCE [LARGE SCALE GENOMIC DNA]</scope>
    <source>
        <strain evidence="7">CGMCC 1.7062</strain>
    </source>
</reference>
<evidence type="ECO:0000256" key="1">
    <source>
        <dbReference type="ARBA" id="ARBA00009437"/>
    </source>
</evidence>
<evidence type="ECO:0000256" key="2">
    <source>
        <dbReference type="ARBA" id="ARBA00023015"/>
    </source>
</evidence>
<evidence type="ECO:0000259" key="5">
    <source>
        <dbReference type="PROSITE" id="PS50931"/>
    </source>
</evidence>
<sequence>MDSNKLMALLPDIAAFMTVVEAGSFTAASQRLGMTPSGVSRQVSRLEAALKADLLERTTRKQVTTDTGKVVYEFSKKIMESASDIANIASQEGGEAVGELRISAPKAFSRHILEPLMLPFLERYPKTKLRLLVSDEFIDPFGHNLDIVFELTHFPRENLVAKTLGDIKAVLCASKSYLQNNGIPFHPNNLLNHDCLYLNEQPNDNVWLFSKGDEDVKVQVDGRYSVNHSEMRLNAVKSGMGIGIFPEFVVEKALKQGDVLQVLPDWNINSRYQGEIVMQFPQSKFMPVRRRAFIDYMVEAMKPVKRDP</sequence>
<dbReference type="PANTHER" id="PTHR30537:SF5">
    <property type="entry name" value="HTH-TYPE TRANSCRIPTIONAL ACTIVATOR TTDR-RELATED"/>
    <property type="match status" value="1"/>
</dbReference>